<dbReference type="Proteomes" id="UP000323506">
    <property type="component" value="Chromosome D11"/>
</dbReference>
<dbReference type="PANTHER" id="PTHR36766:SF70">
    <property type="entry name" value="DISEASE RESISTANCE PROTEIN RGA4"/>
    <property type="match status" value="1"/>
</dbReference>
<dbReference type="AlphaFoldDB" id="A0A5D2AT41"/>
<keyword evidence="1" id="KW-0611">Plant defense</keyword>
<keyword evidence="3" id="KW-1185">Reference proteome</keyword>
<organism evidence="2 3">
    <name type="scientific">Gossypium darwinii</name>
    <name type="common">Darwin's cotton</name>
    <name type="synonym">Gossypium barbadense var. darwinii</name>
    <dbReference type="NCBI Taxonomy" id="34276"/>
    <lineage>
        <taxon>Eukaryota</taxon>
        <taxon>Viridiplantae</taxon>
        <taxon>Streptophyta</taxon>
        <taxon>Embryophyta</taxon>
        <taxon>Tracheophyta</taxon>
        <taxon>Spermatophyta</taxon>
        <taxon>Magnoliopsida</taxon>
        <taxon>eudicotyledons</taxon>
        <taxon>Gunneridae</taxon>
        <taxon>Pentapetalae</taxon>
        <taxon>rosids</taxon>
        <taxon>malvids</taxon>
        <taxon>Malvales</taxon>
        <taxon>Malvaceae</taxon>
        <taxon>Malvoideae</taxon>
        <taxon>Gossypium</taxon>
    </lineage>
</organism>
<protein>
    <recommendedName>
        <fullName evidence="4">NB-ARC domain-containing protein</fullName>
    </recommendedName>
</protein>
<evidence type="ECO:0008006" key="4">
    <source>
        <dbReference type="Google" id="ProtNLM"/>
    </source>
</evidence>
<dbReference type="GO" id="GO:0006952">
    <property type="term" value="P:defense response"/>
    <property type="evidence" value="ECO:0007669"/>
    <property type="project" value="UniProtKB-KW"/>
</dbReference>
<dbReference type="Gene3D" id="3.80.10.10">
    <property type="entry name" value="Ribonuclease Inhibitor"/>
    <property type="match status" value="1"/>
</dbReference>
<evidence type="ECO:0000256" key="1">
    <source>
        <dbReference type="ARBA" id="ARBA00022821"/>
    </source>
</evidence>
<proteinExistence type="predicted"/>
<name>A0A5D2AT41_GOSDA</name>
<accession>A0A5D2AT41</accession>
<sequence>MGTSWLVIGNIPKLVSLPLGLQHLFRLKTLGIHECHGLRSLLPVFQHLSFLEEFSISNCKELELSAPNFQIFQDHTSLRSLALAKIPKCRHLPEWLQHQTNLPRLILCDLPNLTSLPDENQFGRVLYETNSSVGGKMSEGDWCRLA</sequence>
<evidence type="ECO:0000313" key="3">
    <source>
        <dbReference type="Proteomes" id="UP000323506"/>
    </source>
</evidence>
<dbReference type="EMBL" id="CM017711">
    <property type="protein sequence ID" value="TYG48077.1"/>
    <property type="molecule type" value="Genomic_DNA"/>
</dbReference>
<dbReference type="SUPFAM" id="SSF52047">
    <property type="entry name" value="RNI-like"/>
    <property type="match status" value="1"/>
</dbReference>
<evidence type="ECO:0000313" key="2">
    <source>
        <dbReference type="EMBL" id="TYG48077.1"/>
    </source>
</evidence>
<gene>
    <name evidence="2" type="ORF">ES288_D11G394400v1</name>
</gene>
<reference evidence="2 3" key="1">
    <citation type="submission" date="2019-06" db="EMBL/GenBank/DDBJ databases">
        <title>WGS assembly of Gossypium darwinii.</title>
        <authorList>
            <person name="Chen Z.J."/>
            <person name="Sreedasyam A."/>
            <person name="Ando A."/>
            <person name="Song Q."/>
            <person name="De L."/>
            <person name="Hulse-Kemp A."/>
            <person name="Ding M."/>
            <person name="Ye W."/>
            <person name="Kirkbride R."/>
            <person name="Jenkins J."/>
            <person name="Plott C."/>
            <person name="Lovell J."/>
            <person name="Lin Y.-M."/>
            <person name="Vaughn R."/>
            <person name="Liu B."/>
            <person name="Li W."/>
            <person name="Simpson S."/>
            <person name="Scheffler B."/>
            <person name="Saski C."/>
            <person name="Grover C."/>
            <person name="Hu G."/>
            <person name="Conover J."/>
            <person name="Carlson J."/>
            <person name="Shu S."/>
            <person name="Boston L."/>
            <person name="Williams M."/>
            <person name="Peterson D."/>
            <person name="Mcgee K."/>
            <person name="Jones D."/>
            <person name="Wendel J."/>
            <person name="Stelly D."/>
            <person name="Grimwood J."/>
            <person name="Schmutz J."/>
        </authorList>
    </citation>
    <scope>NUCLEOTIDE SEQUENCE [LARGE SCALE GENOMIC DNA]</scope>
    <source>
        <strain evidence="2">1808015.09</strain>
    </source>
</reference>
<dbReference type="InterPro" id="IPR032675">
    <property type="entry name" value="LRR_dom_sf"/>
</dbReference>
<dbReference type="PANTHER" id="PTHR36766">
    <property type="entry name" value="PLANT BROAD-SPECTRUM MILDEW RESISTANCE PROTEIN RPW8"/>
    <property type="match status" value="1"/>
</dbReference>